<dbReference type="InterPro" id="IPR010272">
    <property type="entry name" value="T6SS_TssF"/>
</dbReference>
<protein>
    <submittedName>
        <fullName evidence="1">Type VI secretion protein</fullName>
    </submittedName>
</protein>
<dbReference type="EMBL" id="AP018112">
    <property type="protein sequence ID" value="BAX60993.1"/>
    <property type="molecule type" value="Genomic_DNA"/>
</dbReference>
<evidence type="ECO:0000313" key="1">
    <source>
        <dbReference type="EMBL" id="BAX60993.1"/>
    </source>
</evidence>
<dbReference type="PANTHER" id="PTHR35370:SF1">
    <property type="entry name" value="TYPE VI SECRETION SYSTEM COMPONENT TSSF1"/>
    <property type="match status" value="1"/>
</dbReference>
<evidence type="ECO:0000313" key="2">
    <source>
        <dbReference type="Proteomes" id="UP000218432"/>
    </source>
</evidence>
<name>A0A1Y1BM60_9BURK</name>
<dbReference type="NCBIfam" id="TIGR03359">
    <property type="entry name" value="VI_chp_6"/>
    <property type="match status" value="1"/>
</dbReference>
<dbReference type="Pfam" id="PF05947">
    <property type="entry name" value="T6SS_TssF"/>
    <property type="match status" value="1"/>
</dbReference>
<dbReference type="RefSeq" id="WP_096473604.1">
    <property type="nucleotide sequence ID" value="NZ_AP018112.1"/>
</dbReference>
<gene>
    <name evidence="1" type="ORF">BSFP_038590</name>
</gene>
<reference evidence="1 2" key="1">
    <citation type="journal article" date="2017" name="Genome Announc.">
        <title>Complete Genome Sequence of Burkholderia stabilis FERMP-21014.</title>
        <authorList>
            <person name="Konishi K."/>
            <person name="Kumagai T."/>
            <person name="Sakasegawa S."/>
            <person name="Tamura T."/>
        </authorList>
    </citation>
    <scope>NUCLEOTIDE SEQUENCE [LARGE SCALE GENOMIC DNA]</scope>
    <source>
        <strain evidence="1 2">FERMP-21014</strain>
    </source>
</reference>
<dbReference type="AlphaFoldDB" id="A0A1Y1BM60"/>
<sequence length="623" mass="69483">MDPHLLAAYNRELLYLQELAGEFADAHPKIAKRLGMHAGEIGDPFVQRLIQSASFVTARLQLKLDAEFPAFTERLLETSYPNYVSPTPAMAVARLFPDDSQGSLLEGFRVPRGTEFSSRVPDGEHTACTFRSGQDVTLYPLQIVGAKLTGVPPDIPSLDRYVPAGRSVCGALRLTLRTTGEARFDDLRELDRLPVYLAGDERVASHLFELIHASALASITGMPNCFGDAERPLSVVAEQAVGYEGLNVGDGLLPLVWPKFHGHSLLHEFAVCPARFWFFTLKGLGRGLRHVTGREAEIVVLLDRFDSTLAEHVDASRFALFCTPIINLFRRKADPVEIPRANGEVRLQADKQHGFDYEVFAVEALHGFVNKGVASLEFRSRYRSLADDETNHGRYFTVRRERRATNDSRRRYGARATYVGTEVFVSLVDQDERPYREPMKYLSVDAWLTNRDLPNLLNVDGVADLTVGLSAPIRSVGLIRAPSLARAPLAQGEVAWRLIRQLNHSCDMFEDGAGLRDMLMLFATDDDVRYRRQIDSLTGVTTRAITQKLPGHGPLRFGRGIECAFTVDEAGLDGISPYLFGLILEHYVARHVSTHSFTRSVLHSVQRGELMRWPVRTGTRGTV</sequence>
<organism evidence="1 2">
    <name type="scientific">Burkholderia stabilis</name>
    <dbReference type="NCBI Taxonomy" id="95485"/>
    <lineage>
        <taxon>Bacteria</taxon>
        <taxon>Pseudomonadati</taxon>
        <taxon>Pseudomonadota</taxon>
        <taxon>Betaproteobacteria</taxon>
        <taxon>Burkholderiales</taxon>
        <taxon>Burkholderiaceae</taxon>
        <taxon>Burkholderia</taxon>
        <taxon>Burkholderia cepacia complex</taxon>
    </lineage>
</organism>
<accession>A0A1Y1BM60</accession>
<proteinExistence type="predicted"/>
<dbReference type="PANTHER" id="PTHR35370">
    <property type="entry name" value="CYTOPLASMIC PROTEIN-RELATED-RELATED"/>
    <property type="match status" value="1"/>
</dbReference>
<dbReference type="Proteomes" id="UP000218432">
    <property type="component" value="Chromosome 2"/>
</dbReference>
<dbReference type="PIRSF" id="PIRSF028304">
    <property type="entry name" value="UCP028304"/>
    <property type="match status" value="1"/>
</dbReference>